<dbReference type="GO" id="GO:0045721">
    <property type="term" value="P:negative regulation of gluconeogenesis"/>
    <property type="evidence" value="ECO:0007669"/>
    <property type="project" value="TreeGrafter"/>
</dbReference>
<name>A0A5N7A4N4_9EURO</name>
<dbReference type="AlphaFoldDB" id="A0A5N7A4N4"/>
<dbReference type="EMBL" id="ML737653">
    <property type="protein sequence ID" value="KAE8364388.1"/>
    <property type="molecule type" value="Genomic_DNA"/>
</dbReference>
<organism evidence="3 4">
    <name type="scientific">Aspergillus caelatus</name>
    <dbReference type="NCBI Taxonomy" id="61420"/>
    <lineage>
        <taxon>Eukaryota</taxon>
        <taxon>Fungi</taxon>
        <taxon>Dikarya</taxon>
        <taxon>Ascomycota</taxon>
        <taxon>Pezizomycotina</taxon>
        <taxon>Eurotiomycetes</taxon>
        <taxon>Eurotiomycetidae</taxon>
        <taxon>Eurotiales</taxon>
        <taxon>Aspergillaceae</taxon>
        <taxon>Aspergillus</taxon>
        <taxon>Aspergillus subgen. Circumdati</taxon>
    </lineage>
</organism>
<sequence>MLAPFPSTADLRHYREVDPSADCARHSTAFAFGTDMPPANSPSQNTPHSPPSASSLQQLSAVSTPLPSLPTAVSDDVHDDNVNFLRSRVRSPPDSSSSLSRQRRRRQQTLPESDPMDVDDPAALRMSVEINRRIPIVRREHDSSSSNNNSNSMPNYEGRMSNPRSLYGWAPASDDDDEDDHDMTYGPLQDSNTISSWFGRLSDRNAPRRPVRRDPVAQDPHTFLEAPPESNTQRMSDYSPLSTTEALLQSVRRQPRFSRTRTLHNYLLDRERASQDLEESREQSGTAATSRAYRFLPSSRGEPHRLLTHNELRARINAHRQLHLDNPPSPRLKETIKYLDRLRYSSSFEESLTSAAAGGFVRLDFLPWDEDDFILDTASIAPPPTCSWLQPGMVFSGSQRAASSANSFSAQRVSSPPSSHDPLIVNGSEQSGSRIPVQTTSGRRYMANNIYNLGTGRDENWPVKVTIHNINQEEMTLSGTMEAYNIPDKTSPSHDAHIVTFLEGEIIDFNTHTLETKNFKADAEIDCTYWRELQPFKNLSDEAMTRSLVSRKWITEELSKGWILMRWKERCFITPTDSRQGLTISGFYYISLHRESGHIEGLYYDPGSSPYQQLSLKPESTRMVRPSYSFR</sequence>
<feature type="compositionally biased region" description="Low complexity" evidence="2">
    <location>
        <begin position="90"/>
        <end position="100"/>
    </location>
</feature>
<feature type="compositionally biased region" description="Polar residues" evidence="2">
    <location>
        <begin position="427"/>
        <end position="436"/>
    </location>
</feature>
<gene>
    <name evidence="3" type="ORF">BDV27DRAFT_115420</name>
</gene>
<comment type="similarity">
    <text evidence="1">Belongs to the GID4/VID24 family.</text>
</comment>
<dbReference type="PANTHER" id="PTHR14534">
    <property type="entry name" value="VACUOLAR IMPORT AND DEGRADATION PROTEIN 24"/>
    <property type="match status" value="1"/>
</dbReference>
<dbReference type="GO" id="GO:0007039">
    <property type="term" value="P:protein catabolic process in the vacuole"/>
    <property type="evidence" value="ECO:0007669"/>
    <property type="project" value="TreeGrafter"/>
</dbReference>
<dbReference type="GeneID" id="43649094"/>
<accession>A0A5N7A4N4</accession>
<reference evidence="3 4" key="1">
    <citation type="submission" date="2019-04" db="EMBL/GenBank/DDBJ databases">
        <title>Friends and foes A comparative genomics studyof 23 Aspergillus species from section Flavi.</title>
        <authorList>
            <consortium name="DOE Joint Genome Institute"/>
            <person name="Kjaerbolling I."/>
            <person name="Vesth T."/>
            <person name="Frisvad J.C."/>
            <person name="Nybo J.L."/>
            <person name="Theobald S."/>
            <person name="Kildgaard S."/>
            <person name="Isbrandt T."/>
            <person name="Kuo A."/>
            <person name="Sato A."/>
            <person name="Lyhne E.K."/>
            <person name="Kogle M.E."/>
            <person name="Wiebenga A."/>
            <person name="Kun R.S."/>
            <person name="Lubbers R.J."/>
            <person name="Makela M.R."/>
            <person name="Barry K."/>
            <person name="Chovatia M."/>
            <person name="Clum A."/>
            <person name="Daum C."/>
            <person name="Haridas S."/>
            <person name="He G."/>
            <person name="LaButti K."/>
            <person name="Lipzen A."/>
            <person name="Mondo S."/>
            <person name="Riley R."/>
            <person name="Salamov A."/>
            <person name="Simmons B.A."/>
            <person name="Magnuson J.K."/>
            <person name="Henrissat B."/>
            <person name="Mortensen U.H."/>
            <person name="Larsen T.O."/>
            <person name="Devries R.P."/>
            <person name="Grigoriev I.V."/>
            <person name="Machida M."/>
            <person name="Baker S.E."/>
            <person name="Andersen M.R."/>
        </authorList>
    </citation>
    <scope>NUCLEOTIDE SEQUENCE [LARGE SCALE GENOMIC DNA]</scope>
    <source>
        <strain evidence="3 4">CBS 763.97</strain>
    </source>
</reference>
<dbReference type="OrthoDB" id="62at2759"/>
<feature type="region of interest" description="Disordered" evidence="2">
    <location>
        <begin position="406"/>
        <end position="436"/>
    </location>
</feature>
<proteinExistence type="inferred from homology"/>
<dbReference type="GO" id="GO:0005773">
    <property type="term" value="C:vacuole"/>
    <property type="evidence" value="ECO:0007669"/>
    <property type="project" value="GOC"/>
</dbReference>
<dbReference type="GO" id="GO:0043161">
    <property type="term" value="P:proteasome-mediated ubiquitin-dependent protein catabolic process"/>
    <property type="evidence" value="ECO:0007669"/>
    <property type="project" value="TreeGrafter"/>
</dbReference>
<keyword evidence="4" id="KW-1185">Reference proteome</keyword>
<dbReference type="RefSeq" id="XP_031927469.1">
    <property type="nucleotide sequence ID" value="XM_032064648.1"/>
</dbReference>
<protein>
    <submittedName>
        <fullName evidence="3">Vacuolar import and degradation protein-domain-containing protein</fullName>
    </submittedName>
</protein>
<dbReference type="InterPro" id="IPR018618">
    <property type="entry name" value="GID4/10-like"/>
</dbReference>
<feature type="region of interest" description="Disordered" evidence="2">
    <location>
        <begin position="28"/>
        <end position="122"/>
    </location>
</feature>
<feature type="compositionally biased region" description="Basic and acidic residues" evidence="2">
    <location>
        <begin position="201"/>
        <end position="216"/>
    </location>
</feature>
<evidence type="ECO:0000256" key="2">
    <source>
        <dbReference type="SAM" id="MobiDB-lite"/>
    </source>
</evidence>
<dbReference type="Pfam" id="PF09783">
    <property type="entry name" value="Vac_ImportDeg"/>
    <property type="match status" value="1"/>
</dbReference>
<dbReference type="Proteomes" id="UP000326268">
    <property type="component" value="Unassembled WGS sequence"/>
</dbReference>
<dbReference type="GO" id="GO:0006623">
    <property type="term" value="P:protein targeting to vacuole"/>
    <property type="evidence" value="ECO:0007669"/>
    <property type="project" value="TreeGrafter"/>
</dbReference>
<evidence type="ECO:0000313" key="3">
    <source>
        <dbReference type="EMBL" id="KAE8364388.1"/>
    </source>
</evidence>
<dbReference type="GO" id="GO:0034657">
    <property type="term" value="C:GID complex"/>
    <property type="evidence" value="ECO:0007669"/>
    <property type="project" value="TreeGrafter"/>
</dbReference>
<feature type="region of interest" description="Disordered" evidence="2">
    <location>
        <begin position="135"/>
        <end position="237"/>
    </location>
</feature>
<evidence type="ECO:0000256" key="1">
    <source>
        <dbReference type="ARBA" id="ARBA00061469"/>
    </source>
</evidence>
<evidence type="ECO:0000313" key="4">
    <source>
        <dbReference type="Proteomes" id="UP000326268"/>
    </source>
</evidence>
<dbReference type="PANTHER" id="PTHR14534:SF3">
    <property type="entry name" value="GID COMPLEX SUBUNIT 4 HOMOLOG"/>
    <property type="match status" value="1"/>
</dbReference>
<feature type="compositionally biased region" description="Low complexity" evidence="2">
    <location>
        <begin position="51"/>
        <end position="61"/>
    </location>
</feature>
<feature type="compositionally biased region" description="Polar residues" evidence="2">
    <location>
        <begin position="406"/>
        <end position="418"/>
    </location>
</feature>